<keyword evidence="3" id="KW-1185">Reference proteome</keyword>
<keyword evidence="1" id="KW-0472">Membrane</keyword>
<dbReference type="RefSeq" id="WP_283231075.1">
    <property type="nucleotide sequence ID" value="NZ_JASGBQ010000015.1"/>
</dbReference>
<reference evidence="2 3" key="1">
    <citation type="submission" date="2023-05" db="EMBL/GenBank/DDBJ databases">
        <title>[ruminococcus] sp. nov., isolated from a pig farm feces dump.</title>
        <authorList>
            <person name="Chang Y.-H."/>
        </authorList>
    </citation>
    <scope>NUCLEOTIDE SEQUENCE [LARGE SCALE GENOMIC DNA]</scope>
    <source>
        <strain evidence="2 3">YH-rum2234</strain>
    </source>
</reference>
<accession>A0AAP4BAT7</accession>
<name>A0AAP4BAT7_9FIRM</name>
<dbReference type="EMBL" id="JASGBQ010000015">
    <property type="protein sequence ID" value="MDI9242630.1"/>
    <property type="molecule type" value="Genomic_DNA"/>
</dbReference>
<evidence type="ECO:0000313" key="3">
    <source>
        <dbReference type="Proteomes" id="UP001300383"/>
    </source>
</evidence>
<organism evidence="2 3">
    <name type="scientific">Fusibacillus kribbianus</name>
    <dbReference type="NCBI Taxonomy" id="3044208"/>
    <lineage>
        <taxon>Bacteria</taxon>
        <taxon>Bacillati</taxon>
        <taxon>Bacillota</taxon>
        <taxon>Clostridia</taxon>
        <taxon>Lachnospirales</taxon>
        <taxon>Lachnospiraceae</taxon>
        <taxon>Fusibacillus</taxon>
    </lineage>
</organism>
<gene>
    <name evidence="2" type="ORF">QJ036_09125</name>
</gene>
<evidence type="ECO:0000256" key="1">
    <source>
        <dbReference type="SAM" id="Phobius"/>
    </source>
</evidence>
<feature type="transmembrane region" description="Helical" evidence="1">
    <location>
        <begin position="7"/>
        <end position="30"/>
    </location>
</feature>
<feature type="transmembrane region" description="Helical" evidence="1">
    <location>
        <begin position="50"/>
        <end position="68"/>
    </location>
</feature>
<keyword evidence="1" id="KW-1133">Transmembrane helix</keyword>
<comment type="caution">
    <text evidence="2">The sequence shown here is derived from an EMBL/GenBank/DDBJ whole genome shotgun (WGS) entry which is preliminary data.</text>
</comment>
<protein>
    <submittedName>
        <fullName evidence="2">Uncharacterized protein</fullName>
    </submittedName>
</protein>
<dbReference type="Proteomes" id="UP001300383">
    <property type="component" value="Unassembled WGS sequence"/>
</dbReference>
<evidence type="ECO:0000313" key="2">
    <source>
        <dbReference type="EMBL" id="MDI9242630.1"/>
    </source>
</evidence>
<sequence length="75" mass="8304">MFKFFDTIIDFISTVIDFVVDTFAGIASMIANFFKSIGFVYEIMNVLPDFLLAVVGVLLACCVIRFILKKGAPDA</sequence>
<proteinExistence type="predicted"/>
<keyword evidence="1" id="KW-0812">Transmembrane</keyword>
<dbReference type="AlphaFoldDB" id="A0AAP4BAT7"/>